<dbReference type="InterPro" id="IPR028098">
    <property type="entry name" value="Glyco_trans_4-like_N"/>
</dbReference>
<evidence type="ECO:0000259" key="4">
    <source>
        <dbReference type="Pfam" id="PF13439"/>
    </source>
</evidence>
<feature type="domain" description="Glycosyltransferase subfamily 4-like N-terminal" evidence="4">
    <location>
        <begin position="1035"/>
        <end position="1197"/>
    </location>
</feature>
<dbReference type="Pfam" id="PF00535">
    <property type="entry name" value="Glycos_transf_2"/>
    <property type="match status" value="2"/>
</dbReference>
<name>W6M8Y3_9GAMM</name>
<dbReference type="InterPro" id="IPR027417">
    <property type="entry name" value="P-loop_NTPase"/>
</dbReference>
<gene>
    <name evidence="5" type="ORF">BN873_260041</name>
</gene>
<dbReference type="Pfam" id="PF00534">
    <property type="entry name" value="Glycos_transf_1"/>
    <property type="match status" value="1"/>
</dbReference>
<dbReference type="Pfam" id="PF13439">
    <property type="entry name" value="Glyco_transf_4"/>
    <property type="match status" value="1"/>
</dbReference>
<dbReference type="CDD" id="cd03801">
    <property type="entry name" value="GT4_PimA-like"/>
    <property type="match status" value="1"/>
</dbReference>
<dbReference type="SUPFAM" id="SSF52540">
    <property type="entry name" value="P-loop containing nucleoside triphosphate hydrolases"/>
    <property type="match status" value="1"/>
</dbReference>
<organism evidence="5 6">
    <name type="scientific">Candidatus Competibacter denitrificans Run_A_D11</name>
    <dbReference type="NCBI Taxonomy" id="1400863"/>
    <lineage>
        <taxon>Bacteria</taxon>
        <taxon>Pseudomonadati</taxon>
        <taxon>Pseudomonadota</taxon>
        <taxon>Gammaproteobacteria</taxon>
        <taxon>Candidatus Competibacteraceae</taxon>
        <taxon>Candidatus Competibacter</taxon>
    </lineage>
</organism>
<feature type="domain" description="Glycosyl transferase family 1" evidence="2">
    <location>
        <begin position="1207"/>
        <end position="1377"/>
    </location>
</feature>
<evidence type="ECO:0000313" key="6">
    <source>
        <dbReference type="Proteomes" id="UP000035760"/>
    </source>
</evidence>
<accession>W6M8Y3</accession>
<dbReference type="InterPro" id="IPR001173">
    <property type="entry name" value="Glyco_trans_2-like"/>
</dbReference>
<feature type="domain" description="Glycosyltransferase 2-like" evidence="3">
    <location>
        <begin position="492"/>
        <end position="622"/>
    </location>
</feature>
<reference evidence="5" key="1">
    <citation type="submission" date="2013-07" db="EMBL/GenBank/DDBJ databases">
        <authorList>
            <person name="McIlroy S."/>
        </authorList>
    </citation>
    <scope>NUCLEOTIDE SEQUENCE [LARGE SCALE GENOMIC DNA]</scope>
    <source>
        <strain evidence="5">Run_A_D11</strain>
    </source>
</reference>
<dbReference type="Gene3D" id="3.40.50.300">
    <property type="entry name" value="P-loop containing nucleotide triphosphate hydrolases"/>
    <property type="match status" value="1"/>
</dbReference>
<evidence type="ECO:0000313" key="5">
    <source>
        <dbReference type="EMBL" id="CDI02185.1"/>
    </source>
</evidence>
<dbReference type="Proteomes" id="UP000035760">
    <property type="component" value="Unassembled WGS sequence"/>
</dbReference>
<dbReference type="EMBL" id="CBTJ020000032">
    <property type="protein sequence ID" value="CDI02185.1"/>
    <property type="molecule type" value="Genomic_DNA"/>
</dbReference>
<dbReference type="CDD" id="cd04186">
    <property type="entry name" value="GT_2_like_c"/>
    <property type="match status" value="1"/>
</dbReference>
<dbReference type="SUPFAM" id="SSF53756">
    <property type="entry name" value="UDP-Glycosyltransferase/glycogen phosphorylase"/>
    <property type="match status" value="1"/>
</dbReference>
<dbReference type="InterPro" id="IPR001296">
    <property type="entry name" value="Glyco_trans_1"/>
</dbReference>
<sequence>MPNFPVERQAILVLGMHRSGTSALTRVINLLGFSLPRHLIPPSQYNVKGFWETQSVVDFHDRVLTSAGSYWHDWSRFNPDWYSAPLLTAHLEELKAILLAEFGTAGPIVVKDPRICRLLPLWLNVFDALQIAPTVIVPFRNPLEVARSLHQRDGFTEGKSFLLWLRHVLDAEQASRHLPRAFCSYEELLLDWRRLMDRIGRQASLVWSRLSVDTELEITEFLSAEVRHQVVSDQDLTNRMGIPWWVSETYAICQLLSEDPQDTVAQQRLDAIRQEFDQGCRLFGIAVRAEEREADHQRHKVADLEAEMASLRSDLENTRQQANAFREVIQEKIADVARLQEDMDGVQRHLEESREALQERAAEATHRAYELENSRQKSVVLATELNAIKNSVAWRLTTPLRSAGTHLPWLETRLRPIVAGALNGLSPRTIRLDRLTTRGQLDFKERMPDARSPLAPDDPYAAWLRVNQWNPRAESEIYYRLAAHRSRLPKISVVMPVYNPPMRFFIRAIESVKRQIHTDWELCIADDASTDPQVRPYLEQLAQDPRIAVHFREVNGHISAATNSAAGLAKGDFLLLVDQDDELTLDALAEVALYIADHPETDLLYSDCDKIDEEGRRYDPHFKPDWSPELLLSYMYAGQVLVVRSGLFEQLGGLREGFEGSQDHDFALRAGELARHVGHLPYVLYHWRCVRGSTAFSGHEKPYSFTAGLKAVQSALDRRGSKGQAYQPDWAKRNGNGIYYIRFPDEGPSVTLIIPTHNRPDLLRRCLKSLNKTTYRHYRIMVVDNENDQPEARRYLDSLNQEVIRIANRPGQGFSFSYVMNQAAQHAATEYLLFLNDDTEIVTPEWLSNMVGYAELSKVGAVGALLRYKDGRVQHAGVAQGIDGLCDHAFKLTRRGDNGYLAYIAMARNCAAVTAACLLTRRQLFLEVGGFDEEQFPVAYNDPDYCHRLRERGYRVVYTPNAELLHFEGQTRGFSDRPQEIAAYRKRFNLVRDPYLNPNLSRENPNFQITPRRLIRNTGLKLRAAMFTHNLNWEGAPRQMLEIAKFLQKNTQIRPLIFSPNDGPLRESYEQSGIEVKILSHPLSKHNTLPGYLEALGDIGLLLAESAIDIVFANTLHGFFAVDVAHQAQLPCLWVIHESEGWQNYFDFVPPAIRSRPIECFKYPYRVIFVAKQTRNIYRELDFCHNFTVIPNGLEPDSIASLSETDRQSARSALGINDNDIVILSVGTVCDRKRQIDLVEALSRLDKVTLEAQQLRFFIVGDRDNEYSQQLHVAVERLEPARRALLTIIKETSDVILYYRASDIFVLTSGMESYPRVILEAMSAGLAILTTPVNGVVEQVREGINADYYSVGDIGKLTARLTALIQDRPRRERYRAASPWVLQGLTGYAEMGTDYAELLYEAALASVADV</sequence>
<dbReference type="PANTHER" id="PTHR43179">
    <property type="entry name" value="RHAMNOSYLTRANSFERASE WBBL"/>
    <property type="match status" value="1"/>
</dbReference>
<dbReference type="SUPFAM" id="SSF53448">
    <property type="entry name" value="Nucleotide-diphospho-sugar transferases"/>
    <property type="match status" value="2"/>
</dbReference>
<dbReference type="PANTHER" id="PTHR43179:SF7">
    <property type="entry name" value="RHAMNOSYLTRANSFERASE WBBL"/>
    <property type="match status" value="1"/>
</dbReference>
<feature type="coiled-coil region" evidence="1">
    <location>
        <begin position="287"/>
        <end position="374"/>
    </location>
</feature>
<dbReference type="GO" id="GO:0016757">
    <property type="term" value="F:glycosyltransferase activity"/>
    <property type="evidence" value="ECO:0007669"/>
    <property type="project" value="InterPro"/>
</dbReference>
<dbReference type="Gene3D" id="3.90.550.10">
    <property type="entry name" value="Spore Coat Polysaccharide Biosynthesis Protein SpsA, Chain A"/>
    <property type="match status" value="2"/>
</dbReference>
<reference evidence="5" key="2">
    <citation type="submission" date="2014-03" db="EMBL/GenBank/DDBJ databases">
        <title>Candidatus Competibacter-lineage genomes retrieved from metagenomes reveal functional metabolic diversity.</title>
        <authorList>
            <person name="McIlroy S.J."/>
            <person name="Albertsen M."/>
            <person name="Andresen E.K."/>
            <person name="Saunders A.M."/>
            <person name="Kristiansen R."/>
            <person name="Stokholm-Bjerregaard M."/>
            <person name="Nielsen K.L."/>
            <person name="Nielsen P.H."/>
        </authorList>
    </citation>
    <scope>NUCLEOTIDE SEQUENCE</scope>
    <source>
        <strain evidence="5">Run_A_D11</strain>
    </source>
</reference>
<dbReference type="STRING" id="1400863.BN873_260041"/>
<protein>
    <submittedName>
        <fullName evidence="5">Glycosyl transferase group 1</fullName>
    </submittedName>
</protein>
<keyword evidence="5" id="KW-0808">Transferase</keyword>
<evidence type="ECO:0000256" key="1">
    <source>
        <dbReference type="SAM" id="Coils"/>
    </source>
</evidence>
<keyword evidence="1" id="KW-0175">Coiled coil</keyword>
<evidence type="ECO:0000259" key="2">
    <source>
        <dbReference type="Pfam" id="PF00534"/>
    </source>
</evidence>
<dbReference type="Gene3D" id="3.40.50.2000">
    <property type="entry name" value="Glycogen Phosphorylase B"/>
    <property type="match status" value="2"/>
</dbReference>
<feature type="domain" description="Glycosyltransferase 2-like" evidence="3">
    <location>
        <begin position="752"/>
        <end position="922"/>
    </location>
</feature>
<proteinExistence type="predicted"/>
<evidence type="ECO:0000259" key="3">
    <source>
        <dbReference type="Pfam" id="PF00535"/>
    </source>
</evidence>
<keyword evidence="6" id="KW-1185">Reference proteome</keyword>
<comment type="caution">
    <text evidence="5">The sequence shown here is derived from an EMBL/GenBank/DDBJ whole genome shotgun (WGS) entry which is preliminary data.</text>
</comment>
<dbReference type="CDD" id="cd04184">
    <property type="entry name" value="GT2_RfbC_Mx_like"/>
    <property type="match status" value="1"/>
</dbReference>
<dbReference type="InterPro" id="IPR029044">
    <property type="entry name" value="Nucleotide-diphossugar_trans"/>
</dbReference>
<dbReference type="OrthoDB" id="9801954at2"/>